<comment type="caution">
    <text evidence="2">The sequence shown here is derived from an EMBL/GenBank/DDBJ whole genome shotgun (WGS) entry which is preliminary data.</text>
</comment>
<name>A0A1U7NLP2_9FIRM</name>
<keyword evidence="3" id="KW-1185">Reference proteome</keyword>
<gene>
    <name evidence="2" type="ORF">BO225_07850</name>
</gene>
<dbReference type="AlphaFoldDB" id="A0A1U7NLP2"/>
<dbReference type="Proteomes" id="UP000186705">
    <property type="component" value="Unassembled WGS sequence"/>
</dbReference>
<feature type="transmembrane region" description="Helical" evidence="1">
    <location>
        <begin position="34"/>
        <end position="51"/>
    </location>
</feature>
<keyword evidence="1" id="KW-0472">Membrane</keyword>
<organism evidence="2 3">
    <name type="scientific">Dubosiella newyorkensis</name>
    <dbReference type="NCBI Taxonomy" id="1862672"/>
    <lineage>
        <taxon>Bacteria</taxon>
        <taxon>Bacillati</taxon>
        <taxon>Bacillota</taxon>
        <taxon>Erysipelotrichia</taxon>
        <taxon>Erysipelotrichales</taxon>
        <taxon>Erysipelotrichaceae</taxon>
        <taxon>Dubosiella</taxon>
    </lineage>
</organism>
<evidence type="ECO:0000256" key="1">
    <source>
        <dbReference type="SAM" id="Phobius"/>
    </source>
</evidence>
<reference evidence="2 3" key="1">
    <citation type="submission" date="2016-11" db="EMBL/GenBank/DDBJ databases">
        <title>Description of two novel members of the family Erysipelotrichaceae: Ileibacterium lipovorans gen. nov., sp. nov. and Dubosiella newyorkensis, gen. nov., sp. nov.</title>
        <authorList>
            <person name="Cox L.M."/>
            <person name="Sohn J."/>
            <person name="Tyrrell K.L."/>
            <person name="Citron D.M."/>
            <person name="Lawson P.A."/>
            <person name="Patel N.B."/>
            <person name="Iizumi T."/>
            <person name="Perez-Perez G.I."/>
            <person name="Goldstein E.J."/>
            <person name="Blaser M.J."/>
        </authorList>
    </citation>
    <scope>NUCLEOTIDE SEQUENCE [LARGE SCALE GENOMIC DNA]</scope>
    <source>
        <strain evidence="2 3">NYU-BL-A4</strain>
    </source>
</reference>
<keyword evidence="1" id="KW-0812">Transmembrane</keyword>
<keyword evidence="1" id="KW-1133">Transmembrane helix</keyword>
<proteinExistence type="predicted"/>
<dbReference type="EMBL" id="MPKA01000081">
    <property type="protein sequence ID" value="OLU45762.1"/>
    <property type="molecule type" value="Genomic_DNA"/>
</dbReference>
<evidence type="ECO:0000313" key="3">
    <source>
        <dbReference type="Proteomes" id="UP000186705"/>
    </source>
</evidence>
<sequence>MPFLSVRSFTLTNSELITKKTIYTKILTLPFLNFERNSFLFFCINFIIFIIKKGQYVMKKKLLKLITAVFVGSILLLPQYCPEHHQVDDCWKISHPFGTNDGHK</sequence>
<feature type="transmembrane region" description="Helical" evidence="1">
    <location>
        <begin position="63"/>
        <end position="80"/>
    </location>
</feature>
<accession>A0A1U7NLP2</accession>
<protein>
    <submittedName>
        <fullName evidence="2">Uncharacterized protein</fullName>
    </submittedName>
</protein>
<evidence type="ECO:0000313" key="2">
    <source>
        <dbReference type="EMBL" id="OLU45762.1"/>
    </source>
</evidence>